<evidence type="ECO:0000313" key="1">
    <source>
        <dbReference type="EMBL" id="RMB56778.1"/>
    </source>
</evidence>
<accession>A0A3M0FWE1</accession>
<evidence type="ECO:0000313" key="2">
    <source>
        <dbReference type="Proteomes" id="UP000281985"/>
    </source>
</evidence>
<dbReference type="Proteomes" id="UP000281985">
    <property type="component" value="Unassembled WGS sequence"/>
</dbReference>
<dbReference type="OrthoDB" id="1488726at2"/>
<reference evidence="1 2" key="1">
    <citation type="submission" date="2018-10" db="EMBL/GenBank/DDBJ databases">
        <title>Dokdonia luteus sp. nov., isolated from sea water.</title>
        <authorList>
            <person name="Zhou L.Y."/>
            <person name="Du Z.J."/>
        </authorList>
    </citation>
    <scope>NUCLEOTIDE SEQUENCE [LARGE SCALE GENOMIC DNA]</scope>
    <source>
        <strain evidence="1 2">SH27</strain>
    </source>
</reference>
<dbReference type="RefSeq" id="WP_121918198.1">
    <property type="nucleotide sequence ID" value="NZ_REFV01000014.1"/>
</dbReference>
<protein>
    <submittedName>
        <fullName evidence="1">Uncharacterized protein</fullName>
    </submittedName>
</protein>
<proteinExistence type="predicted"/>
<dbReference type="AlphaFoldDB" id="A0A3M0FWE1"/>
<organism evidence="1 2">
    <name type="scientific">Dokdonia sinensis</name>
    <dbReference type="NCBI Taxonomy" id="2479847"/>
    <lineage>
        <taxon>Bacteria</taxon>
        <taxon>Pseudomonadati</taxon>
        <taxon>Bacteroidota</taxon>
        <taxon>Flavobacteriia</taxon>
        <taxon>Flavobacteriales</taxon>
        <taxon>Flavobacteriaceae</taxon>
        <taxon>Dokdonia</taxon>
    </lineage>
</organism>
<gene>
    <name evidence="1" type="ORF">EAX61_13340</name>
</gene>
<sequence length="352" mass="38153">MKTTTTTFALQNNSTNANIIKKLFITGALALLSLTSCETNDDVDIEVITPDDSEIVFGGLELQNSIIDSRENDLQQFTVDGTTGGIIVGAQGTQLSFQPSAFENLDGTAVTGNVDIELIEIYGRADMLKKKLPTNGKQPNGDVVTIISGGEFFINATQNGNQLRPAQAFDLTAPVGNSAGFNPEMTVFRPDNDCDELDCDVVWEEDEEADVRGGEIQNADGTWTSAYIAPLTGFGWTNLDRWWSYAGPKTMVYVDVPEGFNETNSAVYVSYDGEPDALALFDTYDTTLEQFTEHYGQMPIGQQVHFIFVSVQDGDYVYAIQGATIVDGHTEIIGTTQTTSEAGLTALIDALP</sequence>
<comment type="caution">
    <text evidence="1">The sequence shown here is derived from an EMBL/GenBank/DDBJ whole genome shotgun (WGS) entry which is preliminary data.</text>
</comment>
<name>A0A3M0FWE1_9FLAO</name>
<keyword evidence="2" id="KW-1185">Reference proteome</keyword>
<dbReference type="EMBL" id="REFV01000014">
    <property type="protein sequence ID" value="RMB56778.1"/>
    <property type="molecule type" value="Genomic_DNA"/>
</dbReference>